<name>A0A6A6TGX4_9PLEO</name>
<dbReference type="Proteomes" id="UP000799324">
    <property type="component" value="Unassembled WGS sequence"/>
</dbReference>
<sequence length="385" mass="44886">METLLQALFPCARSIFRPRARITNSESKEAAMSVVKSRRLQERLEQLRIRAEKNHVKQEQSILFQIPGEIRNTSEETFILRCISAWYLETLPTKPSQSLPRTSALHLLSRTSANLLMHSLVFDFALTEYEDMSRAYERETYYCRPGFQAPRTMAVALLRTCKRIWLETYALPFDSLSINPMAFAIGWDARRPPEATGNTPFKIPRSRKLLKHHWDALNSIHLFLQGLTEENLEGFFHGGTSLLEKEIAILPSTLIITVRYSDWLWWESSDPLFLDFATIRLPSSVTRLAMELEMIEARESELNDLLNEVFTHEDAYRWYCKDGEHLRIVHPDDPWKYVTTSRWDGPTKFDGQTFNHHPDGDTMPMVVKTVVWERHEEAWEPTDDP</sequence>
<keyword evidence="2" id="KW-1185">Reference proteome</keyword>
<evidence type="ECO:0000313" key="1">
    <source>
        <dbReference type="EMBL" id="KAF2659235.1"/>
    </source>
</evidence>
<protein>
    <submittedName>
        <fullName evidence="1">Uncharacterized protein</fullName>
    </submittedName>
</protein>
<accession>A0A6A6TGX4</accession>
<dbReference type="EMBL" id="MU004308">
    <property type="protein sequence ID" value="KAF2659235.1"/>
    <property type="molecule type" value="Genomic_DNA"/>
</dbReference>
<organism evidence="1 2">
    <name type="scientific">Lophiostoma macrostomum CBS 122681</name>
    <dbReference type="NCBI Taxonomy" id="1314788"/>
    <lineage>
        <taxon>Eukaryota</taxon>
        <taxon>Fungi</taxon>
        <taxon>Dikarya</taxon>
        <taxon>Ascomycota</taxon>
        <taxon>Pezizomycotina</taxon>
        <taxon>Dothideomycetes</taxon>
        <taxon>Pleosporomycetidae</taxon>
        <taxon>Pleosporales</taxon>
        <taxon>Lophiostomataceae</taxon>
        <taxon>Lophiostoma</taxon>
    </lineage>
</organism>
<reference evidence="1" key="1">
    <citation type="journal article" date="2020" name="Stud. Mycol.">
        <title>101 Dothideomycetes genomes: a test case for predicting lifestyles and emergence of pathogens.</title>
        <authorList>
            <person name="Haridas S."/>
            <person name="Albert R."/>
            <person name="Binder M."/>
            <person name="Bloem J."/>
            <person name="Labutti K."/>
            <person name="Salamov A."/>
            <person name="Andreopoulos B."/>
            <person name="Baker S."/>
            <person name="Barry K."/>
            <person name="Bills G."/>
            <person name="Bluhm B."/>
            <person name="Cannon C."/>
            <person name="Castanera R."/>
            <person name="Culley D."/>
            <person name="Daum C."/>
            <person name="Ezra D."/>
            <person name="Gonzalez J."/>
            <person name="Henrissat B."/>
            <person name="Kuo A."/>
            <person name="Liang C."/>
            <person name="Lipzen A."/>
            <person name="Lutzoni F."/>
            <person name="Magnuson J."/>
            <person name="Mondo S."/>
            <person name="Nolan M."/>
            <person name="Ohm R."/>
            <person name="Pangilinan J."/>
            <person name="Park H.-J."/>
            <person name="Ramirez L."/>
            <person name="Alfaro M."/>
            <person name="Sun H."/>
            <person name="Tritt A."/>
            <person name="Yoshinaga Y."/>
            <person name="Zwiers L.-H."/>
            <person name="Turgeon B."/>
            <person name="Goodwin S."/>
            <person name="Spatafora J."/>
            <person name="Crous P."/>
            <person name="Grigoriev I."/>
        </authorList>
    </citation>
    <scope>NUCLEOTIDE SEQUENCE</scope>
    <source>
        <strain evidence="1">CBS 122681</strain>
    </source>
</reference>
<evidence type="ECO:0000313" key="2">
    <source>
        <dbReference type="Proteomes" id="UP000799324"/>
    </source>
</evidence>
<dbReference type="AlphaFoldDB" id="A0A6A6TGX4"/>
<dbReference type="OrthoDB" id="288942at2759"/>
<proteinExistence type="predicted"/>
<gene>
    <name evidence="1" type="ORF">K491DRAFT_203569</name>
</gene>